<organism evidence="2 3">
    <name type="scientific">Lacisediminihabitans changchengi</name>
    <dbReference type="NCBI Taxonomy" id="2787634"/>
    <lineage>
        <taxon>Bacteria</taxon>
        <taxon>Bacillati</taxon>
        <taxon>Actinomycetota</taxon>
        <taxon>Actinomycetes</taxon>
        <taxon>Micrococcales</taxon>
        <taxon>Microbacteriaceae</taxon>
        <taxon>Lacisediminihabitans</taxon>
    </lineage>
</organism>
<comment type="caution">
    <text evidence="2">The sequence shown here is derived from an EMBL/GenBank/DDBJ whole genome shotgun (WGS) entry which is preliminary data.</text>
</comment>
<dbReference type="CDD" id="cd02955">
    <property type="entry name" value="SSP411"/>
    <property type="match status" value="1"/>
</dbReference>
<dbReference type="SUPFAM" id="SSF52833">
    <property type="entry name" value="Thioredoxin-like"/>
    <property type="match status" value="1"/>
</dbReference>
<name>A0A934VXQ1_9MICO</name>
<dbReference type="Pfam" id="PF03190">
    <property type="entry name" value="Thioredox_DsbH"/>
    <property type="match status" value="1"/>
</dbReference>
<dbReference type="Gene3D" id="3.40.30.10">
    <property type="entry name" value="Glutaredoxin"/>
    <property type="match status" value="1"/>
</dbReference>
<dbReference type="InterPro" id="IPR004879">
    <property type="entry name" value="Ssp411-like_TRX"/>
</dbReference>
<accession>A0A934VXQ1</accession>
<protein>
    <submittedName>
        <fullName evidence="2">Thioredoxin domain-containing protein</fullName>
    </submittedName>
</protein>
<dbReference type="EMBL" id="JAEPES010000002">
    <property type="protein sequence ID" value="MBK4347177.1"/>
    <property type="molecule type" value="Genomic_DNA"/>
</dbReference>
<dbReference type="InterPro" id="IPR024705">
    <property type="entry name" value="Ssp411"/>
</dbReference>
<reference evidence="2" key="1">
    <citation type="submission" date="2021-01" db="EMBL/GenBank/DDBJ databases">
        <title>Lacisediminihabitans sp. nov. strain G11-30, isolated from Antarctic Soil.</title>
        <authorList>
            <person name="Li J."/>
        </authorList>
    </citation>
    <scope>NUCLEOTIDE SEQUENCE</scope>
    <source>
        <strain evidence="2">G11-30</strain>
    </source>
</reference>
<keyword evidence="3" id="KW-1185">Reference proteome</keyword>
<dbReference type="InterPro" id="IPR036249">
    <property type="entry name" value="Thioredoxin-like_sf"/>
</dbReference>
<evidence type="ECO:0000313" key="3">
    <source>
        <dbReference type="Proteomes" id="UP000636458"/>
    </source>
</evidence>
<sequence>MAARLADAVSPYLVSHAGNPVDWFPWGEEAFAEAERRDVPLLISIGYSTCHWCHVMARESFSDPAIAARLNADFVSVKVDREEHPDVDASYLTSAGAFTDNLGWPLTVFVTPQGRTFFAGTYFPPKPLAGHPSFSQVLDAVQEAWTERRDQVEDSAAKVAAALGSAASETAPGALPTDFAGVVAELVGYEDTEFGGFGGAPKFPVAPVLLFLLERGAQDDTSLSNTDARDLAERMLVTMAGSPLRDAVEGGFFRYSTRRDWGDPHYERMLYDNALLLRAYARLEVLRPQAAPGIAAGIADFLISVLQQPDGGFASAQDSESTVVDENGVGERVEGGYYALDAAARAAQTPPALDGKILTGWNGLAIEGLAAAGFALDRPDWLAAAVRAADLLLGRHRVSSGGAGDGTLIRASIGERVSAASATLEDYGMLASGLLQLATATGEASFAIAARELVDVCLVEGSFAVPGGADPALAARGLALASDPSEGAYPSGLSAIATAAEKLYLITAEQRYRDAATEAMRSVAPLAMLRPISFGTSLELIARLAVPVTQLVVVGENGAEVGAKLARTASVGVSTVVTVEQAAALAAAGFELFEGRERAAAYLCRDFVCRLPITREAELAAAL</sequence>
<dbReference type="GO" id="GO:0005975">
    <property type="term" value="P:carbohydrate metabolic process"/>
    <property type="evidence" value="ECO:0007669"/>
    <property type="project" value="InterPro"/>
</dbReference>
<evidence type="ECO:0000259" key="1">
    <source>
        <dbReference type="Pfam" id="PF03190"/>
    </source>
</evidence>
<dbReference type="PANTHER" id="PTHR42899">
    <property type="entry name" value="SPERMATOGENESIS-ASSOCIATED PROTEIN 20"/>
    <property type="match status" value="1"/>
</dbReference>
<dbReference type="RefSeq" id="WP_200555546.1">
    <property type="nucleotide sequence ID" value="NZ_JAEPES010000002.1"/>
</dbReference>
<dbReference type="AlphaFoldDB" id="A0A934VXQ1"/>
<dbReference type="Proteomes" id="UP000636458">
    <property type="component" value="Unassembled WGS sequence"/>
</dbReference>
<gene>
    <name evidence="2" type="ORF">IV501_05980</name>
</gene>
<evidence type="ECO:0000313" key="2">
    <source>
        <dbReference type="EMBL" id="MBK4347177.1"/>
    </source>
</evidence>
<feature type="domain" description="Spermatogenesis-associated protein 20-like TRX" evidence="1">
    <location>
        <begin position="4"/>
        <end position="163"/>
    </location>
</feature>
<dbReference type="PIRSF" id="PIRSF006402">
    <property type="entry name" value="UCP006402_thioredoxin"/>
    <property type="match status" value="1"/>
</dbReference>
<dbReference type="SUPFAM" id="SSF48208">
    <property type="entry name" value="Six-hairpin glycosidases"/>
    <property type="match status" value="1"/>
</dbReference>
<dbReference type="InterPro" id="IPR008928">
    <property type="entry name" value="6-hairpin_glycosidase_sf"/>
</dbReference>
<proteinExistence type="predicted"/>
<dbReference type="PANTHER" id="PTHR42899:SF1">
    <property type="entry name" value="SPERMATOGENESIS-ASSOCIATED PROTEIN 20"/>
    <property type="match status" value="1"/>
</dbReference>